<accession>A0A2D2Q558</accession>
<dbReference type="Gene3D" id="3.40.630.30">
    <property type="match status" value="1"/>
</dbReference>
<dbReference type="CDD" id="cd04301">
    <property type="entry name" value="NAT_SF"/>
    <property type="match status" value="1"/>
</dbReference>
<dbReference type="KEGG" id="slw:BRW62_10980"/>
<name>A0A2D2Q558_PARLV</name>
<dbReference type="SUPFAM" id="SSF55729">
    <property type="entry name" value="Acyl-CoA N-acyltransferases (Nat)"/>
    <property type="match status" value="1"/>
</dbReference>
<dbReference type="GO" id="GO:0016747">
    <property type="term" value="F:acyltransferase activity, transferring groups other than amino-acyl groups"/>
    <property type="evidence" value="ECO:0007669"/>
    <property type="project" value="InterPro"/>
</dbReference>
<dbReference type="Proteomes" id="UP000231057">
    <property type="component" value="Chromosome"/>
</dbReference>
<gene>
    <name evidence="2" type="ORF">BRW62_10980</name>
</gene>
<dbReference type="PROSITE" id="PS51186">
    <property type="entry name" value="GNAT"/>
    <property type="match status" value="1"/>
</dbReference>
<dbReference type="EMBL" id="CP018092">
    <property type="protein sequence ID" value="ATS19625.1"/>
    <property type="molecule type" value="Genomic_DNA"/>
</dbReference>
<dbReference type="InterPro" id="IPR051531">
    <property type="entry name" value="N-acetyltransferase"/>
</dbReference>
<dbReference type="InterPro" id="IPR016181">
    <property type="entry name" value="Acyl_CoA_acyltransferase"/>
</dbReference>
<organism evidence="2 3">
    <name type="scientific">Parathermosynechococcus lividus PCC 6715</name>
    <dbReference type="NCBI Taxonomy" id="1917166"/>
    <lineage>
        <taxon>Bacteria</taxon>
        <taxon>Bacillati</taxon>
        <taxon>Cyanobacteriota</taxon>
        <taxon>Cyanophyceae</taxon>
        <taxon>Acaryochloridales</taxon>
        <taxon>Thermosynechococcaceae</taxon>
        <taxon>Parathermosynechococcus</taxon>
    </lineage>
</organism>
<reference evidence="2 3" key="1">
    <citation type="submission" date="2016-11" db="EMBL/GenBank/DDBJ databases">
        <title>Complete genome sequence of thermophilic cyanobacteria strain Synechococcus sp. PCC6715.</title>
        <authorList>
            <person name="Tang J."/>
            <person name="Daroch M."/>
            <person name="Liang Y."/>
            <person name="Jiang D."/>
            <person name="Shah M."/>
        </authorList>
    </citation>
    <scope>NUCLEOTIDE SEQUENCE [LARGE SCALE GENOMIC DNA]</scope>
    <source>
        <strain evidence="2 3">PCC 6715</strain>
    </source>
</reference>
<dbReference type="PANTHER" id="PTHR43792">
    <property type="entry name" value="GNAT FAMILY, PUTATIVE (AFU_ORTHOLOGUE AFUA_3G00765)-RELATED-RELATED"/>
    <property type="match status" value="1"/>
</dbReference>
<dbReference type="InterPro" id="IPR000182">
    <property type="entry name" value="GNAT_dom"/>
</dbReference>
<sequence>MKLSLIPIERNGSPRGYTGFLPEVTQEVFRATADLYTMVGFEEPWIGYLALANGIPVGTCGFKSPPHDGCIEIAYFTFPDFENRGVASEMAAALVAIARHHRPSIVVSAQTLPERNASHRVLEKLGFQHVETLKHPEDGTVWEWQLREEIGT</sequence>
<dbReference type="Pfam" id="PF13302">
    <property type="entry name" value="Acetyltransf_3"/>
    <property type="match status" value="1"/>
</dbReference>
<reference evidence="3" key="2">
    <citation type="journal article" date="2022" name="Front. Microbiol.">
        <title>Comparative Genomic Analysis Revealed Distinct Molecular Components and Organization of CO2-Concentrating Mechanism in Thermophilic Cyanobacteria.</title>
        <authorList>
            <person name="Tang J."/>
            <person name="Zhou H."/>
            <person name="Yao D."/>
            <person name="Riaz S."/>
            <person name="You D."/>
            <person name="Klepacz-Smolka A."/>
            <person name="Daroch M."/>
        </authorList>
    </citation>
    <scope>NUCLEOTIDE SEQUENCE [LARGE SCALE GENOMIC DNA]</scope>
    <source>
        <strain evidence="3">PCC 6715</strain>
    </source>
</reference>
<evidence type="ECO:0000313" key="2">
    <source>
        <dbReference type="EMBL" id="ATS19625.1"/>
    </source>
</evidence>
<dbReference type="PANTHER" id="PTHR43792:SF13">
    <property type="entry name" value="ACETYLTRANSFERASE"/>
    <property type="match status" value="1"/>
</dbReference>
<feature type="domain" description="N-acetyltransferase" evidence="1">
    <location>
        <begin position="7"/>
        <end position="148"/>
    </location>
</feature>
<keyword evidence="3" id="KW-1185">Reference proteome</keyword>
<evidence type="ECO:0000313" key="3">
    <source>
        <dbReference type="Proteomes" id="UP000231057"/>
    </source>
</evidence>
<proteinExistence type="predicted"/>
<evidence type="ECO:0000259" key="1">
    <source>
        <dbReference type="PROSITE" id="PS51186"/>
    </source>
</evidence>
<dbReference type="AlphaFoldDB" id="A0A2D2Q558"/>
<protein>
    <recommendedName>
        <fullName evidence="1">N-acetyltransferase domain-containing protein</fullName>
    </recommendedName>
</protein>